<reference evidence="5" key="1">
    <citation type="submission" date="2023-08" db="EMBL/GenBank/DDBJ databases">
        <authorList>
            <person name="Chen Y."/>
            <person name="Shah S."/>
            <person name="Dougan E. K."/>
            <person name="Thang M."/>
            <person name="Chan C."/>
        </authorList>
    </citation>
    <scope>NUCLEOTIDE SEQUENCE</scope>
</reference>
<proteinExistence type="inferred from homology"/>
<dbReference type="Gene3D" id="3.10.110.10">
    <property type="entry name" value="Ubiquitin Conjugating Enzyme"/>
    <property type="match status" value="1"/>
</dbReference>
<dbReference type="GO" id="GO:0031593">
    <property type="term" value="F:polyubiquitin modification-dependent protein binding"/>
    <property type="evidence" value="ECO:0007669"/>
    <property type="project" value="TreeGrafter"/>
</dbReference>
<dbReference type="InterPro" id="IPR004854">
    <property type="entry name" value="Ufd1-like"/>
</dbReference>
<dbReference type="CDD" id="cd23802">
    <property type="entry name" value="UBCc_UBE2Q"/>
    <property type="match status" value="1"/>
</dbReference>
<gene>
    <name evidence="5" type="ORF">EVOR1521_LOCUS24777</name>
</gene>
<dbReference type="PROSITE" id="PS50127">
    <property type="entry name" value="UBC_2"/>
    <property type="match status" value="1"/>
</dbReference>
<name>A0AA36J8P8_9DINO</name>
<dbReference type="Proteomes" id="UP001178507">
    <property type="component" value="Unassembled WGS sequence"/>
</dbReference>
<dbReference type="GO" id="GO:0006511">
    <property type="term" value="P:ubiquitin-dependent protein catabolic process"/>
    <property type="evidence" value="ECO:0007669"/>
    <property type="project" value="InterPro"/>
</dbReference>
<dbReference type="PANTHER" id="PTHR12555:SF13">
    <property type="entry name" value="UBIQUITIN RECOGNITION FACTOR IN ER-ASSOCIATED DEGRADATION PROTEIN 1"/>
    <property type="match status" value="1"/>
</dbReference>
<dbReference type="SUPFAM" id="SSF54495">
    <property type="entry name" value="UBC-like"/>
    <property type="match status" value="1"/>
</dbReference>
<keyword evidence="2" id="KW-0833">Ubl conjugation pathway</keyword>
<comment type="caution">
    <text evidence="5">The sequence shown here is derived from an EMBL/GenBank/DDBJ whole genome shotgun (WGS) entry which is preliminary data.</text>
</comment>
<dbReference type="GO" id="GO:0036503">
    <property type="term" value="P:ERAD pathway"/>
    <property type="evidence" value="ECO:0007669"/>
    <property type="project" value="TreeGrafter"/>
</dbReference>
<dbReference type="Gene3D" id="3.10.330.10">
    <property type="match status" value="1"/>
</dbReference>
<dbReference type="EMBL" id="CAUJNA010003427">
    <property type="protein sequence ID" value="CAJ1401680.1"/>
    <property type="molecule type" value="Genomic_DNA"/>
</dbReference>
<dbReference type="SUPFAM" id="SSF54236">
    <property type="entry name" value="Ubiquitin-like"/>
    <property type="match status" value="1"/>
</dbReference>
<feature type="domain" description="UBC core" evidence="4">
    <location>
        <begin position="4"/>
        <end position="178"/>
    </location>
</feature>
<feature type="coiled-coil region" evidence="3">
    <location>
        <begin position="383"/>
        <end position="410"/>
    </location>
</feature>
<dbReference type="InterPro" id="IPR042299">
    <property type="entry name" value="Ufd1-like_Nn"/>
</dbReference>
<evidence type="ECO:0000313" key="6">
    <source>
        <dbReference type="Proteomes" id="UP001178507"/>
    </source>
</evidence>
<dbReference type="Pfam" id="PF00179">
    <property type="entry name" value="UQ_con"/>
    <property type="match status" value="1"/>
</dbReference>
<dbReference type="InterPro" id="IPR000608">
    <property type="entry name" value="UBC"/>
</dbReference>
<organism evidence="5 6">
    <name type="scientific">Effrenium voratum</name>
    <dbReference type="NCBI Taxonomy" id="2562239"/>
    <lineage>
        <taxon>Eukaryota</taxon>
        <taxon>Sar</taxon>
        <taxon>Alveolata</taxon>
        <taxon>Dinophyceae</taxon>
        <taxon>Suessiales</taxon>
        <taxon>Symbiodiniaceae</taxon>
        <taxon>Effrenium</taxon>
    </lineage>
</organism>
<accession>A0AA36J8P8</accession>
<dbReference type="InterPro" id="IPR055417">
    <property type="entry name" value="UFD1_N1"/>
</dbReference>
<evidence type="ECO:0000256" key="3">
    <source>
        <dbReference type="SAM" id="Coils"/>
    </source>
</evidence>
<comment type="similarity">
    <text evidence="1">Belongs to the UFD1 family.</text>
</comment>
<dbReference type="AlphaFoldDB" id="A0AA36J8P8"/>
<dbReference type="GO" id="GO:0034098">
    <property type="term" value="C:VCP-NPL4-UFD1 AAA ATPase complex"/>
    <property type="evidence" value="ECO:0007669"/>
    <property type="project" value="TreeGrafter"/>
</dbReference>
<evidence type="ECO:0000256" key="1">
    <source>
        <dbReference type="ARBA" id="ARBA00006043"/>
    </source>
</evidence>
<dbReference type="Pfam" id="PF03152">
    <property type="entry name" value="UFD1_N1"/>
    <property type="match status" value="1"/>
</dbReference>
<evidence type="ECO:0000313" key="5">
    <source>
        <dbReference type="EMBL" id="CAJ1401680.1"/>
    </source>
</evidence>
<protein>
    <recommendedName>
        <fullName evidence="4">UBC core domain-containing protein</fullName>
    </recommendedName>
</protein>
<evidence type="ECO:0000259" key="4">
    <source>
        <dbReference type="PROSITE" id="PS50127"/>
    </source>
</evidence>
<keyword evidence="3" id="KW-0175">Coiled coil</keyword>
<evidence type="ECO:0000256" key="2">
    <source>
        <dbReference type="ARBA" id="ARBA00022786"/>
    </source>
</evidence>
<dbReference type="PANTHER" id="PTHR12555">
    <property type="entry name" value="UBIQUITIN FUSION DEGRADATON PROTEIN 1"/>
    <property type="match status" value="1"/>
</dbReference>
<keyword evidence="6" id="KW-1185">Reference proteome</keyword>
<dbReference type="InterPro" id="IPR016135">
    <property type="entry name" value="UBQ-conjugating_enzyme/RWD"/>
</dbReference>
<sequence>MSQLHFKRLMVEFRHVQSAIAEKSANLLRCEPVEDNMLEWEVDMNFPPESGLQQSLDNLAATMFDDSFKRLTCAVRFPAEYPMAPPEVWLRRPRLHAAGMVTFGGRVCSAILASAGWNPATSMPVVLAEVRQSLLESGVLAMTTVAIKKEYPKPDVQLHRLCSELFPTANGFCKEGMTALSAEAAAPFLGDLARLEATDKIGLPFSYANEIYSRAERGQDLQLPLTFEVTTRLGRKTSCAIFEFVNGLPEMHCLLPRWVMEDLGIEEREPVRVRGVALPLITAVKIQPHGVGFYEAVQSCSEDVSALLTQSLSRYSCLTEDTAVPVDVGGSFYKVQIARAEPGGSVRIIDSDVQHHFEFKVDFVPAPDLEDEAARKEFQDKAVAALKLRREQSAQQKQDLAERVREARRRRYELLRGKAASAAAGGKADGEVEVALRLPDGSQVKGRFAENSPVAQLALLAYDSPWAKEALPWGLHLRLAYPKKVLKEGDLITKDLHRSKLSVQEEQAPPDDELLAAQDASPKEGEPEALEVEALPELDEAAVMARTQRAFEIQRFLRAGLRIEEAEAKYEAGEVLPATAAAALPPPAAAPAVVPPRLERTLSEEEERDRRVQVVVGFTGVEDAMARTFLEDNDWITERAVNALLDNLAA</sequence>
<dbReference type="InterPro" id="IPR029071">
    <property type="entry name" value="Ubiquitin-like_domsf"/>
</dbReference>
<dbReference type="Gene3D" id="2.40.40.50">
    <property type="entry name" value="Ubiquitin fusion degradation protein UFD1, N-terminal domain"/>
    <property type="match status" value="1"/>
</dbReference>